<accession>A0ABU9MWW4</accession>
<protein>
    <submittedName>
        <fullName evidence="1">DUF2835 domain-containing protein</fullName>
    </submittedName>
</protein>
<proteinExistence type="predicted"/>
<dbReference type="Pfam" id="PF11197">
    <property type="entry name" value="DUF2835"/>
    <property type="match status" value="1"/>
</dbReference>
<keyword evidence="2" id="KW-1185">Reference proteome</keyword>
<gene>
    <name evidence="1" type="ORF">WCN91_03190</name>
</gene>
<sequence length="74" mass="8672">MSNKSYFFSLNLSYEQCLAYYRGQVTAIQVCDDNNRRIRFPAAKILPHMSQLGIRGRFRLTLTPENKFVALERI</sequence>
<evidence type="ECO:0000313" key="1">
    <source>
        <dbReference type="EMBL" id="MEM0514448.1"/>
    </source>
</evidence>
<dbReference type="InterPro" id="IPR021363">
    <property type="entry name" value="DUF2835"/>
</dbReference>
<name>A0ABU9MWW4_9GAMM</name>
<dbReference type="RefSeq" id="WP_342676206.1">
    <property type="nucleotide sequence ID" value="NZ_JBCGCU010000002.1"/>
</dbReference>
<dbReference type="EMBL" id="JBCGCU010000002">
    <property type="protein sequence ID" value="MEM0514448.1"/>
    <property type="molecule type" value="Genomic_DNA"/>
</dbReference>
<evidence type="ECO:0000313" key="2">
    <source>
        <dbReference type="Proteomes" id="UP001447008"/>
    </source>
</evidence>
<comment type="caution">
    <text evidence="1">The sequence shown here is derived from an EMBL/GenBank/DDBJ whole genome shotgun (WGS) entry which is preliminary data.</text>
</comment>
<dbReference type="Proteomes" id="UP001447008">
    <property type="component" value="Unassembled WGS sequence"/>
</dbReference>
<organism evidence="1 2">
    <name type="scientific">Pseudoalteromonas qingdaonensis</name>
    <dbReference type="NCBI Taxonomy" id="3131913"/>
    <lineage>
        <taxon>Bacteria</taxon>
        <taxon>Pseudomonadati</taxon>
        <taxon>Pseudomonadota</taxon>
        <taxon>Gammaproteobacteria</taxon>
        <taxon>Alteromonadales</taxon>
        <taxon>Pseudoalteromonadaceae</taxon>
        <taxon>Pseudoalteromonas</taxon>
    </lineage>
</organism>
<reference evidence="1 2" key="1">
    <citation type="submission" date="2024-03" db="EMBL/GenBank/DDBJ databases">
        <title>Pseudoalteromonas qingdaonensis sp. nov., isolated from the intestines of marine benthic organisms.</title>
        <authorList>
            <person name="Lin X."/>
            <person name="Fang S."/>
            <person name="Hu X."/>
        </authorList>
    </citation>
    <scope>NUCLEOTIDE SEQUENCE [LARGE SCALE GENOMIC DNA]</scope>
    <source>
        <strain evidence="1 2">YIC-827</strain>
    </source>
</reference>